<dbReference type="PANTHER" id="PTHR23427">
    <property type="entry name" value="SURFEIT LOCUS PROTEIN"/>
    <property type="match status" value="1"/>
</dbReference>
<evidence type="ECO:0000256" key="3">
    <source>
        <dbReference type="ARBA" id="ARBA00022989"/>
    </source>
</evidence>
<reference evidence="6 7" key="1">
    <citation type="journal article" date="2015" name="Sci. Rep.">
        <title>Genome of the facultative scuticociliatosis pathogen Pseudocohnilembus persalinus provides insight into its virulence through horizontal gene transfer.</title>
        <authorList>
            <person name="Xiong J."/>
            <person name="Wang G."/>
            <person name="Cheng J."/>
            <person name="Tian M."/>
            <person name="Pan X."/>
            <person name="Warren A."/>
            <person name="Jiang C."/>
            <person name="Yuan D."/>
            <person name="Miao W."/>
        </authorList>
    </citation>
    <scope>NUCLEOTIDE SEQUENCE [LARGE SCALE GENOMIC DNA]</scope>
    <source>
        <strain evidence="6">36N120E</strain>
    </source>
</reference>
<accession>A0A0V0QT02</accession>
<dbReference type="PANTHER" id="PTHR23427:SF2">
    <property type="entry name" value="SURFEIT LOCUS PROTEIN 1"/>
    <property type="match status" value="1"/>
</dbReference>
<keyword evidence="5" id="KW-0999">Mitochondrion inner membrane</keyword>
<proteinExistence type="inferred from homology"/>
<dbReference type="EMBL" id="LDAU01000107">
    <property type="protein sequence ID" value="KRX05491.1"/>
    <property type="molecule type" value="Genomic_DNA"/>
</dbReference>
<evidence type="ECO:0000256" key="2">
    <source>
        <dbReference type="ARBA" id="ARBA00022692"/>
    </source>
</evidence>
<keyword evidence="7" id="KW-1185">Reference proteome</keyword>
<comment type="subcellular location">
    <subcellularLocation>
        <location evidence="1">Membrane</location>
    </subcellularLocation>
    <subcellularLocation>
        <location evidence="5">Mitochondrion inner membrane</location>
        <topology evidence="5">Multi-pass membrane protein</topology>
    </subcellularLocation>
</comment>
<dbReference type="InterPro" id="IPR045214">
    <property type="entry name" value="Surf1/Surf4"/>
</dbReference>
<organism evidence="6 7">
    <name type="scientific">Pseudocohnilembus persalinus</name>
    <name type="common">Ciliate</name>
    <dbReference type="NCBI Taxonomy" id="266149"/>
    <lineage>
        <taxon>Eukaryota</taxon>
        <taxon>Sar</taxon>
        <taxon>Alveolata</taxon>
        <taxon>Ciliophora</taxon>
        <taxon>Intramacronucleata</taxon>
        <taxon>Oligohymenophorea</taxon>
        <taxon>Scuticociliatia</taxon>
        <taxon>Philasterida</taxon>
        <taxon>Pseudocohnilembidae</taxon>
        <taxon>Pseudocohnilembus</taxon>
    </lineage>
</organism>
<keyword evidence="4" id="KW-0472">Membrane</keyword>
<keyword evidence="3" id="KW-1133">Transmembrane helix</keyword>
<dbReference type="Pfam" id="PF02104">
    <property type="entry name" value="SURF1"/>
    <property type="match status" value="1"/>
</dbReference>
<keyword evidence="5" id="KW-0496">Mitochondrion</keyword>
<keyword evidence="2" id="KW-0812">Transmembrane</keyword>
<protein>
    <recommendedName>
        <fullName evidence="5">SURF1-like protein</fullName>
    </recommendedName>
</protein>
<evidence type="ECO:0000256" key="5">
    <source>
        <dbReference type="RuleBase" id="RU363076"/>
    </source>
</evidence>
<dbReference type="AlphaFoldDB" id="A0A0V0QT02"/>
<comment type="function">
    <text evidence="5">Probably involved in the biogenesis of the COX complex.</text>
</comment>
<dbReference type="Proteomes" id="UP000054937">
    <property type="component" value="Unassembled WGS sequence"/>
</dbReference>
<dbReference type="InterPro" id="IPR002994">
    <property type="entry name" value="Surf1/Shy1"/>
</dbReference>
<comment type="caution">
    <text evidence="6">The sequence shown here is derived from an EMBL/GenBank/DDBJ whole genome shotgun (WGS) entry which is preliminary data.</text>
</comment>
<dbReference type="OrthoDB" id="311610at2759"/>
<sequence length="299" mass="34655">MATQQVKRSAYRTLLGGLSLLTGYGAFYHFTKYSQSNRHWNAVSKSIQEFQPIEIKGQDAVQYPWLAQGELNNWEYKVVKIQGWFREERFFVRRQRDGKEGYLVFAPFITSTRKLESEHNSAVNPQENNTVFVNLGWVPLENKLDIEMTGEPVELNEAPEDELDIHFDRFTNFTNDPEPYVEEDTFSLTTITALVRKGETQNILQGRRNWPSQGVFQYIDLDYMARFFRVFNLDGARAAYLERIVPDYDEEESELYPVPASKDNFEQPLQTPSSHLSKFYFLGGTSALSIISALSLLKR</sequence>
<dbReference type="OMA" id="GYGAFYH"/>
<evidence type="ECO:0000256" key="4">
    <source>
        <dbReference type="ARBA" id="ARBA00023136"/>
    </source>
</evidence>
<evidence type="ECO:0000313" key="6">
    <source>
        <dbReference type="EMBL" id="KRX05491.1"/>
    </source>
</evidence>
<gene>
    <name evidence="6" type="ORF">PPERSA_04528</name>
</gene>
<comment type="similarity">
    <text evidence="5">Belongs to the SURF1 family.</text>
</comment>
<evidence type="ECO:0000313" key="7">
    <source>
        <dbReference type="Proteomes" id="UP000054937"/>
    </source>
</evidence>
<dbReference type="GO" id="GO:0005743">
    <property type="term" value="C:mitochondrial inner membrane"/>
    <property type="evidence" value="ECO:0007669"/>
    <property type="project" value="UniProtKB-SubCell"/>
</dbReference>
<dbReference type="InParanoid" id="A0A0V0QT02"/>
<name>A0A0V0QT02_PSEPJ</name>
<evidence type="ECO:0000256" key="1">
    <source>
        <dbReference type="ARBA" id="ARBA00004370"/>
    </source>
</evidence>